<keyword evidence="2" id="KW-1185">Reference proteome</keyword>
<dbReference type="AlphaFoldDB" id="A0A4Y2QR50"/>
<organism evidence="1 2">
    <name type="scientific">Araneus ventricosus</name>
    <name type="common">Orbweaver spider</name>
    <name type="synonym">Epeira ventricosa</name>
    <dbReference type="NCBI Taxonomy" id="182803"/>
    <lineage>
        <taxon>Eukaryota</taxon>
        <taxon>Metazoa</taxon>
        <taxon>Ecdysozoa</taxon>
        <taxon>Arthropoda</taxon>
        <taxon>Chelicerata</taxon>
        <taxon>Arachnida</taxon>
        <taxon>Araneae</taxon>
        <taxon>Araneomorphae</taxon>
        <taxon>Entelegynae</taxon>
        <taxon>Araneoidea</taxon>
        <taxon>Araneidae</taxon>
        <taxon>Araneus</taxon>
    </lineage>
</organism>
<comment type="caution">
    <text evidence="1">The sequence shown here is derived from an EMBL/GenBank/DDBJ whole genome shotgun (WGS) entry which is preliminary data.</text>
</comment>
<dbReference type="EMBL" id="BGPR01014578">
    <property type="protein sequence ID" value="GBN65837.1"/>
    <property type="molecule type" value="Genomic_DNA"/>
</dbReference>
<reference evidence="1 2" key="1">
    <citation type="journal article" date="2019" name="Sci. Rep.">
        <title>Orb-weaving spider Araneus ventricosus genome elucidates the spidroin gene catalogue.</title>
        <authorList>
            <person name="Kono N."/>
            <person name="Nakamura H."/>
            <person name="Ohtoshi R."/>
            <person name="Moran D.A.P."/>
            <person name="Shinohara A."/>
            <person name="Yoshida Y."/>
            <person name="Fujiwara M."/>
            <person name="Mori M."/>
            <person name="Tomita M."/>
            <person name="Arakawa K."/>
        </authorList>
    </citation>
    <scope>NUCLEOTIDE SEQUENCE [LARGE SCALE GENOMIC DNA]</scope>
</reference>
<accession>A0A4Y2QR50</accession>
<gene>
    <name evidence="1" type="ORF">AVEN_221723_1</name>
</gene>
<sequence length="106" mass="11998">MTLWIQKNPHETILVPVPREARIDISLNLQSTFSSIACRLLINQNYISFHKASKDRGPPFILGYCSFHTGRFGNPGLTKVHLLYFPKNTALSTPRHVGKSAHLHMC</sequence>
<name>A0A4Y2QR50_ARAVE</name>
<evidence type="ECO:0000313" key="2">
    <source>
        <dbReference type="Proteomes" id="UP000499080"/>
    </source>
</evidence>
<protein>
    <submittedName>
        <fullName evidence="1">Uncharacterized protein</fullName>
    </submittedName>
</protein>
<evidence type="ECO:0000313" key="1">
    <source>
        <dbReference type="EMBL" id="GBN65837.1"/>
    </source>
</evidence>
<proteinExistence type="predicted"/>
<dbReference type="Proteomes" id="UP000499080">
    <property type="component" value="Unassembled WGS sequence"/>
</dbReference>